<comment type="caution">
    <text evidence="2">The sequence shown here is derived from an EMBL/GenBank/DDBJ whole genome shotgun (WGS) entry which is preliminary data.</text>
</comment>
<reference evidence="2 3" key="1">
    <citation type="submission" date="2013-02" db="EMBL/GenBank/DDBJ databases">
        <authorList>
            <person name="Genoscope - CEA"/>
        </authorList>
    </citation>
    <scope>NUCLEOTIDE SEQUENCE [LARGE SCALE GENOMIC DNA]</scope>
    <source>
        <strain evidence="2 3">STM 2683</strain>
    </source>
</reference>
<dbReference type="STRING" id="1297569.MESS2_980040"/>
<organism evidence="2 3">
    <name type="scientific">Mesorhizobium metallidurans STM 2683</name>
    <dbReference type="NCBI Taxonomy" id="1297569"/>
    <lineage>
        <taxon>Bacteria</taxon>
        <taxon>Pseudomonadati</taxon>
        <taxon>Pseudomonadota</taxon>
        <taxon>Alphaproteobacteria</taxon>
        <taxon>Hyphomicrobiales</taxon>
        <taxon>Phyllobacteriaceae</taxon>
        <taxon>Mesorhizobium</taxon>
    </lineage>
</organism>
<proteinExistence type="predicted"/>
<evidence type="ECO:0000256" key="1">
    <source>
        <dbReference type="SAM" id="MobiDB-lite"/>
    </source>
</evidence>
<keyword evidence="3" id="KW-1185">Reference proteome</keyword>
<protein>
    <submittedName>
        <fullName evidence="2">Uncharacterized protein</fullName>
    </submittedName>
</protein>
<sequence>MIWRRIDRLCAAAFFGETVHERRNPKAHRLSRSNVMGVWKPRPVRDPISHGQELR</sequence>
<feature type="compositionally biased region" description="Basic and acidic residues" evidence="1">
    <location>
        <begin position="43"/>
        <end position="55"/>
    </location>
</feature>
<name>M5EZ25_9HYPH</name>
<dbReference type="Proteomes" id="UP000012062">
    <property type="component" value="Unassembled WGS sequence"/>
</dbReference>
<evidence type="ECO:0000313" key="3">
    <source>
        <dbReference type="Proteomes" id="UP000012062"/>
    </source>
</evidence>
<gene>
    <name evidence="2" type="ORF">MESS2_980040</name>
</gene>
<dbReference type="AlphaFoldDB" id="M5EZ25"/>
<dbReference type="EMBL" id="CAUM01000170">
    <property type="protein sequence ID" value="CCV09318.1"/>
    <property type="molecule type" value="Genomic_DNA"/>
</dbReference>
<accession>M5EZ25</accession>
<evidence type="ECO:0000313" key="2">
    <source>
        <dbReference type="EMBL" id="CCV09318.1"/>
    </source>
</evidence>
<feature type="region of interest" description="Disordered" evidence="1">
    <location>
        <begin position="23"/>
        <end position="55"/>
    </location>
</feature>